<feature type="compositionally biased region" description="Low complexity" evidence="1">
    <location>
        <begin position="330"/>
        <end position="349"/>
    </location>
</feature>
<feature type="compositionally biased region" description="Low complexity" evidence="1">
    <location>
        <begin position="438"/>
        <end position="489"/>
    </location>
</feature>
<gene>
    <name evidence="2" type="ORF">LRAMOSA07637</name>
</gene>
<dbReference type="OrthoDB" id="2401996at2759"/>
<organism evidence="2">
    <name type="scientific">Lichtheimia ramosa</name>
    <dbReference type="NCBI Taxonomy" id="688394"/>
    <lineage>
        <taxon>Eukaryota</taxon>
        <taxon>Fungi</taxon>
        <taxon>Fungi incertae sedis</taxon>
        <taxon>Mucoromycota</taxon>
        <taxon>Mucoromycotina</taxon>
        <taxon>Mucoromycetes</taxon>
        <taxon>Mucorales</taxon>
        <taxon>Lichtheimiaceae</taxon>
        <taxon>Lichtheimia</taxon>
    </lineage>
</organism>
<feature type="region of interest" description="Disordered" evidence="1">
    <location>
        <begin position="15"/>
        <end position="50"/>
    </location>
</feature>
<feature type="compositionally biased region" description="Polar residues" evidence="1">
    <location>
        <begin position="510"/>
        <end position="522"/>
    </location>
</feature>
<feature type="compositionally biased region" description="Polar residues" evidence="1">
    <location>
        <begin position="153"/>
        <end position="166"/>
    </location>
</feature>
<dbReference type="AlphaFoldDB" id="A0A077WDF3"/>
<feature type="compositionally biased region" description="Low complexity" evidence="1">
    <location>
        <begin position="26"/>
        <end position="43"/>
    </location>
</feature>
<reference evidence="2" key="1">
    <citation type="journal article" date="2014" name="Genome Announc.">
        <title>De novo whole-genome sequence and genome annotation of Lichtheimia ramosa.</title>
        <authorList>
            <person name="Linde J."/>
            <person name="Schwartze V."/>
            <person name="Binder U."/>
            <person name="Lass-Florl C."/>
            <person name="Voigt K."/>
            <person name="Horn F."/>
        </authorList>
    </citation>
    <scope>NUCLEOTIDE SEQUENCE</scope>
    <source>
        <strain evidence="2">JMRC FSU:6197</strain>
    </source>
</reference>
<feature type="region of interest" description="Disordered" evidence="1">
    <location>
        <begin position="321"/>
        <end position="378"/>
    </location>
</feature>
<proteinExistence type="predicted"/>
<name>A0A077WDF3_9FUNG</name>
<feature type="region of interest" description="Disordered" evidence="1">
    <location>
        <begin position="407"/>
        <end position="522"/>
    </location>
</feature>
<sequence>MSELVYNARSIAGETTFKSNDQPPSTVDTTTTTTTATTTTTHTSSKDDQQHFNMGDKAVVQLLNKLDEGAQTIANLRSILTLKTAELNELIAQLELTNQAIVNVESTTTQIEHMLKDLGLSGERDESVLMHAEASLDSAIKSASHLYKRRPSMASNGSNGGSTPLSMDQDQQQRREQRMSARFSTRIRYKPDTKPILRQLNDLLRDLELDSARFFEEIGTTDDVQKLQKAKVDLDIAKTIALSAKSNLKRRTILLRSARRRNAPEEVKMLGNKIRESVTLWKTYARGSPLLVDGKDILEILDAEDDLISRNLPVHPARMSFDGYASNKGSPTPSSSSTSRTMRNSLSTRSTDRPTHSRTSSLHAGTPTTDSAIPIPTSTMDPAAAAAVPPVPPIPASVKKAYRHSAAARVSVRASTGVPRVRTSSLTAHKAKDSSVGSSTNRPSPTSRSKDSPTATSATSSTGIPSLAGSLSPPSSQATTENKKTNATKPPSQRGPGSTLRIRSMLAKRNMQSTASSTASPH</sequence>
<dbReference type="EMBL" id="LK023316">
    <property type="protein sequence ID" value="CDS05108.1"/>
    <property type="molecule type" value="Genomic_DNA"/>
</dbReference>
<feature type="region of interest" description="Disordered" evidence="1">
    <location>
        <begin position="150"/>
        <end position="182"/>
    </location>
</feature>
<evidence type="ECO:0000313" key="2">
    <source>
        <dbReference type="EMBL" id="CDS05108.1"/>
    </source>
</evidence>
<protein>
    <submittedName>
        <fullName evidence="2">Uncharacterized protein</fullName>
    </submittedName>
</protein>
<accession>A0A077WDF3</accession>
<evidence type="ECO:0000256" key="1">
    <source>
        <dbReference type="SAM" id="MobiDB-lite"/>
    </source>
</evidence>
<feature type="compositionally biased region" description="Polar residues" evidence="1">
    <location>
        <begin position="16"/>
        <end position="25"/>
    </location>
</feature>
<feature type="compositionally biased region" description="Polar residues" evidence="1">
    <location>
        <begin position="357"/>
        <end position="378"/>
    </location>
</feature>